<name>A0ABT9DZ63_9PROT</name>
<dbReference type="PANTHER" id="PTHR42928:SF5">
    <property type="entry name" value="BLR1237 PROTEIN"/>
    <property type="match status" value="1"/>
</dbReference>
<evidence type="ECO:0000313" key="4">
    <source>
        <dbReference type="Proteomes" id="UP001243009"/>
    </source>
</evidence>
<dbReference type="SUPFAM" id="SSF53850">
    <property type="entry name" value="Periplasmic binding protein-like II"/>
    <property type="match status" value="1"/>
</dbReference>
<dbReference type="PANTHER" id="PTHR42928">
    <property type="entry name" value="TRICARBOXYLATE-BINDING PROTEIN"/>
    <property type="match status" value="1"/>
</dbReference>
<dbReference type="Gene3D" id="3.40.190.10">
    <property type="entry name" value="Periplasmic binding protein-like II"/>
    <property type="match status" value="1"/>
</dbReference>
<feature type="chain" id="PRO_5046039499" evidence="2">
    <location>
        <begin position="25"/>
        <end position="323"/>
    </location>
</feature>
<evidence type="ECO:0000313" key="3">
    <source>
        <dbReference type="EMBL" id="MDO9709174.1"/>
    </source>
</evidence>
<dbReference type="Pfam" id="PF03401">
    <property type="entry name" value="TctC"/>
    <property type="match status" value="1"/>
</dbReference>
<protein>
    <submittedName>
        <fullName evidence="3">Tripartite tricarboxylate transporter substrate-binding protein</fullName>
    </submittedName>
</protein>
<feature type="signal peptide" evidence="2">
    <location>
        <begin position="1"/>
        <end position="24"/>
    </location>
</feature>
<keyword evidence="4" id="KW-1185">Reference proteome</keyword>
<comment type="similarity">
    <text evidence="1">Belongs to the UPF0065 (bug) family.</text>
</comment>
<dbReference type="Gene3D" id="3.40.190.150">
    <property type="entry name" value="Bordetella uptake gene, domain 1"/>
    <property type="match status" value="1"/>
</dbReference>
<dbReference type="Proteomes" id="UP001243009">
    <property type="component" value="Unassembled WGS sequence"/>
</dbReference>
<sequence>MTCRIGRRAAFAGTALLLAHRARAASLDRTARFLLGFPPGGASDIVARLLAERLGAYAPQVIVENRPGAAARLAIEAVKIAAPDGATLLFSPESMFGIYPHIYRKTLRYAAEDFIPVSGVTEFGFAFAVPAAHPARTWPDFVAWARQQAEPIPYATPAAGSTPHFWAEQCARAYGIRLGHVAYRGMAPAYPDLYAGRLQAGVTVFGDLLEQRKGGHLRLLAVSMPEPSPKAPEVPAMRSLGHAELVATEQFGVLAPAGTPPALVAGLHAAILAALARPDMREALDRMEQTPLGSTPAEFAARIRAERARWAPIVAATGYTVDE</sequence>
<gene>
    <name evidence="3" type="ORF">Q7A36_12545</name>
</gene>
<comment type="caution">
    <text evidence="3">The sequence shown here is derived from an EMBL/GenBank/DDBJ whole genome shotgun (WGS) entry which is preliminary data.</text>
</comment>
<accession>A0ABT9DZ63</accession>
<dbReference type="InterPro" id="IPR005064">
    <property type="entry name" value="BUG"/>
</dbReference>
<reference evidence="3 4" key="1">
    <citation type="submission" date="2023-08" db="EMBL/GenBank/DDBJ databases">
        <title>The draft genome sequence of Paracraurococcus sp. LOR1-02.</title>
        <authorList>
            <person name="Kingkaew E."/>
            <person name="Tanasupawat S."/>
        </authorList>
    </citation>
    <scope>NUCLEOTIDE SEQUENCE [LARGE SCALE GENOMIC DNA]</scope>
    <source>
        <strain evidence="3 4">LOR1-02</strain>
    </source>
</reference>
<keyword evidence="2" id="KW-0732">Signal</keyword>
<dbReference type="RefSeq" id="WP_305104038.1">
    <property type="nucleotide sequence ID" value="NZ_JAUTWS010000010.1"/>
</dbReference>
<evidence type="ECO:0000256" key="1">
    <source>
        <dbReference type="ARBA" id="ARBA00006987"/>
    </source>
</evidence>
<dbReference type="InterPro" id="IPR042100">
    <property type="entry name" value="Bug_dom1"/>
</dbReference>
<dbReference type="EMBL" id="JAUTWS010000010">
    <property type="protein sequence ID" value="MDO9709174.1"/>
    <property type="molecule type" value="Genomic_DNA"/>
</dbReference>
<dbReference type="PIRSF" id="PIRSF017082">
    <property type="entry name" value="YflP"/>
    <property type="match status" value="1"/>
</dbReference>
<evidence type="ECO:0000256" key="2">
    <source>
        <dbReference type="SAM" id="SignalP"/>
    </source>
</evidence>
<proteinExistence type="inferred from homology"/>
<organism evidence="3 4">
    <name type="scientific">Paracraurococcus lichenis</name>
    <dbReference type="NCBI Taxonomy" id="3064888"/>
    <lineage>
        <taxon>Bacteria</taxon>
        <taxon>Pseudomonadati</taxon>
        <taxon>Pseudomonadota</taxon>
        <taxon>Alphaproteobacteria</taxon>
        <taxon>Acetobacterales</taxon>
        <taxon>Roseomonadaceae</taxon>
        <taxon>Paracraurococcus</taxon>
    </lineage>
</organism>